<dbReference type="Proteomes" id="UP001061298">
    <property type="component" value="Chromosome"/>
</dbReference>
<evidence type="ECO:0000313" key="3">
    <source>
        <dbReference type="EMBL" id="UXY21260.1"/>
    </source>
</evidence>
<sequence>MKSSLRTRSARALAAGALSAALLASAAATAFAVGPVAPNPVAPDPAHSTSAKLPDRLVTKPDQPNLKPAVTAASITIRANRTEVKSGQSVTLTGQIKGLKAGDRLDLQRYDGRKWTTVKTVTVKRGSSYTYAVVTPKLTGMGKEKLRVVHAKTMSPTVTITVK</sequence>
<organism evidence="3 4">
    <name type="scientific">Streptomyces cynarae</name>
    <dbReference type="NCBI Taxonomy" id="2981134"/>
    <lineage>
        <taxon>Bacteria</taxon>
        <taxon>Bacillati</taxon>
        <taxon>Actinomycetota</taxon>
        <taxon>Actinomycetes</taxon>
        <taxon>Kitasatosporales</taxon>
        <taxon>Streptomycetaceae</taxon>
        <taxon>Streptomyces</taxon>
    </lineage>
</organism>
<evidence type="ECO:0000256" key="1">
    <source>
        <dbReference type="SAM" id="MobiDB-lite"/>
    </source>
</evidence>
<feature type="chain" id="PRO_5047469678" evidence="2">
    <location>
        <begin position="33"/>
        <end position="163"/>
    </location>
</feature>
<name>A0ABY6E3M7_9ACTN</name>
<evidence type="ECO:0000256" key="2">
    <source>
        <dbReference type="SAM" id="SignalP"/>
    </source>
</evidence>
<protein>
    <submittedName>
        <fullName evidence="3">DUF4369 domain-containing protein</fullName>
    </submittedName>
</protein>
<dbReference type="RefSeq" id="WP_263231303.1">
    <property type="nucleotide sequence ID" value="NZ_CP106793.1"/>
</dbReference>
<reference evidence="3" key="1">
    <citation type="submission" date="2022-10" db="EMBL/GenBank/DDBJ databases">
        <authorList>
            <person name="Mo P."/>
        </authorList>
    </citation>
    <scope>NUCLEOTIDE SEQUENCE</scope>
    <source>
        <strain evidence="3">HUAS 13-4</strain>
    </source>
</reference>
<accession>A0ABY6E3M7</accession>
<dbReference type="EMBL" id="CP106793">
    <property type="protein sequence ID" value="UXY21260.1"/>
    <property type="molecule type" value="Genomic_DNA"/>
</dbReference>
<gene>
    <name evidence="3" type="ORF">N8I84_23125</name>
</gene>
<feature type="region of interest" description="Disordered" evidence="1">
    <location>
        <begin position="40"/>
        <end position="62"/>
    </location>
</feature>
<proteinExistence type="predicted"/>
<evidence type="ECO:0000313" key="4">
    <source>
        <dbReference type="Proteomes" id="UP001061298"/>
    </source>
</evidence>
<feature type="signal peptide" evidence="2">
    <location>
        <begin position="1"/>
        <end position="32"/>
    </location>
</feature>
<keyword evidence="4" id="KW-1185">Reference proteome</keyword>
<keyword evidence="2" id="KW-0732">Signal</keyword>